<protein>
    <recommendedName>
        <fullName evidence="2">Thioredoxin domain-containing protein</fullName>
    </recommendedName>
</protein>
<dbReference type="PANTHER" id="PTHR42852:SF13">
    <property type="entry name" value="PROTEIN DIPZ"/>
    <property type="match status" value="1"/>
</dbReference>
<sequence>MSPPMPLVDSLAIDLDVEEWVLGPSTNISNELGKPILIKVFQVNCPGCFTHGIPEILEIRNKFIDFPLLIWGLATAFEDFHLNNLENLKKLIDSGEVVGETLEVLSAKGLLNNNRLDYSITFPVALDKVVPYHPSDYLLEAQNFIKKDFPQFDSFPVKNQKLISDQVMTYLKQKKFEAKTFETYQLKGTPSTLLIDKNGNLRGKWFGSGYGLESEVEKLLS</sequence>
<gene>
    <name evidence="1" type="ORF">METZ01_LOCUS289950</name>
</gene>
<dbReference type="InterPro" id="IPR050553">
    <property type="entry name" value="Thioredoxin_ResA/DsbE_sf"/>
</dbReference>
<dbReference type="PANTHER" id="PTHR42852">
    <property type="entry name" value="THIOL:DISULFIDE INTERCHANGE PROTEIN DSBE"/>
    <property type="match status" value="1"/>
</dbReference>
<dbReference type="EMBL" id="UINC01087600">
    <property type="protein sequence ID" value="SVC37096.1"/>
    <property type="molecule type" value="Genomic_DNA"/>
</dbReference>
<dbReference type="AlphaFoldDB" id="A0A382LKI1"/>
<dbReference type="InterPro" id="IPR036249">
    <property type="entry name" value="Thioredoxin-like_sf"/>
</dbReference>
<reference evidence="1" key="1">
    <citation type="submission" date="2018-05" db="EMBL/GenBank/DDBJ databases">
        <authorList>
            <person name="Lanie J.A."/>
            <person name="Ng W.-L."/>
            <person name="Kazmierczak K.M."/>
            <person name="Andrzejewski T.M."/>
            <person name="Davidsen T.M."/>
            <person name="Wayne K.J."/>
            <person name="Tettelin H."/>
            <person name="Glass J.I."/>
            <person name="Rusch D."/>
            <person name="Podicherti R."/>
            <person name="Tsui H.-C.T."/>
            <person name="Winkler M.E."/>
        </authorList>
    </citation>
    <scope>NUCLEOTIDE SEQUENCE</scope>
</reference>
<organism evidence="1">
    <name type="scientific">marine metagenome</name>
    <dbReference type="NCBI Taxonomy" id="408172"/>
    <lineage>
        <taxon>unclassified sequences</taxon>
        <taxon>metagenomes</taxon>
        <taxon>ecological metagenomes</taxon>
    </lineage>
</organism>
<accession>A0A382LKI1</accession>
<dbReference type="Gene3D" id="3.40.30.10">
    <property type="entry name" value="Glutaredoxin"/>
    <property type="match status" value="1"/>
</dbReference>
<dbReference type="SUPFAM" id="SSF52833">
    <property type="entry name" value="Thioredoxin-like"/>
    <property type="match status" value="1"/>
</dbReference>
<evidence type="ECO:0008006" key="2">
    <source>
        <dbReference type="Google" id="ProtNLM"/>
    </source>
</evidence>
<name>A0A382LKI1_9ZZZZ</name>
<evidence type="ECO:0000313" key="1">
    <source>
        <dbReference type="EMBL" id="SVC37096.1"/>
    </source>
</evidence>
<proteinExistence type="predicted"/>